<feature type="compositionally biased region" description="Acidic residues" evidence="1">
    <location>
        <begin position="440"/>
        <end position="449"/>
    </location>
</feature>
<organism evidence="2 3">
    <name type="scientific">Aspergillus pseudoustus</name>
    <dbReference type="NCBI Taxonomy" id="1810923"/>
    <lineage>
        <taxon>Eukaryota</taxon>
        <taxon>Fungi</taxon>
        <taxon>Dikarya</taxon>
        <taxon>Ascomycota</taxon>
        <taxon>Pezizomycotina</taxon>
        <taxon>Eurotiomycetes</taxon>
        <taxon>Eurotiomycetidae</taxon>
        <taxon>Eurotiales</taxon>
        <taxon>Aspergillaceae</taxon>
        <taxon>Aspergillus</taxon>
        <taxon>Aspergillus subgen. Nidulantes</taxon>
    </lineage>
</organism>
<feature type="compositionally biased region" description="Acidic residues" evidence="1">
    <location>
        <begin position="459"/>
        <end position="468"/>
    </location>
</feature>
<evidence type="ECO:0000256" key="1">
    <source>
        <dbReference type="SAM" id="MobiDB-lite"/>
    </source>
</evidence>
<proteinExistence type="predicted"/>
<name>A0ABR4KM95_9EURO</name>
<keyword evidence="3" id="KW-1185">Reference proteome</keyword>
<comment type="caution">
    <text evidence="2">The sequence shown here is derived from an EMBL/GenBank/DDBJ whole genome shotgun (WGS) entry which is preliminary data.</text>
</comment>
<feature type="compositionally biased region" description="Acidic residues" evidence="1">
    <location>
        <begin position="727"/>
        <end position="739"/>
    </location>
</feature>
<feature type="region of interest" description="Disordered" evidence="1">
    <location>
        <begin position="440"/>
        <end position="789"/>
    </location>
</feature>
<accession>A0ABR4KM95</accession>
<evidence type="ECO:0000313" key="2">
    <source>
        <dbReference type="EMBL" id="KAL2853401.1"/>
    </source>
</evidence>
<feature type="region of interest" description="Disordered" evidence="1">
    <location>
        <begin position="46"/>
        <end position="75"/>
    </location>
</feature>
<feature type="compositionally biased region" description="Polar residues" evidence="1">
    <location>
        <begin position="139"/>
        <end position="149"/>
    </location>
</feature>
<reference evidence="2 3" key="1">
    <citation type="submission" date="2024-07" db="EMBL/GenBank/DDBJ databases">
        <title>Section-level genome sequencing and comparative genomics of Aspergillus sections Usti and Cavernicolus.</title>
        <authorList>
            <consortium name="Lawrence Berkeley National Laboratory"/>
            <person name="Nybo J.L."/>
            <person name="Vesth T.C."/>
            <person name="Theobald S."/>
            <person name="Frisvad J.C."/>
            <person name="Larsen T.O."/>
            <person name="Kjaerboelling I."/>
            <person name="Rothschild-Mancinelli K."/>
            <person name="Lyhne E.K."/>
            <person name="Kogle M.E."/>
            <person name="Barry K."/>
            <person name="Clum A."/>
            <person name="Na H."/>
            <person name="Ledsgaard L."/>
            <person name="Lin J."/>
            <person name="Lipzen A."/>
            <person name="Kuo A."/>
            <person name="Riley R."/>
            <person name="Mondo S."/>
            <person name="Labutti K."/>
            <person name="Haridas S."/>
            <person name="Pangalinan J."/>
            <person name="Salamov A.A."/>
            <person name="Simmons B.A."/>
            <person name="Magnuson J.K."/>
            <person name="Chen J."/>
            <person name="Drula E."/>
            <person name="Henrissat B."/>
            <person name="Wiebenga A."/>
            <person name="Lubbers R.J."/>
            <person name="Gomes A.C."/>
            <person name="Makela M.R."/>
            <person name="Stajich J."/>
            <person name="Grigoriev I.V."/>
            <person name="Mortensen U.H."/>
            <person name="De Vries R.P."/>
            <person name="Baker S.E."/>
            <person name="Andersen M.R."/>
        </authorList>
    </citation>
    <scope>NUCLEOTIDE SEQUENCE [LARGE SCALE GENOMIC DNA]</scope>
    <source>
        <strain evidence="2 3">CBS 123904</strain>
    </source>
</reference>
<protein>
    <submittedName>
        <fullName evidence="2">Uncharacterized protein</fullName>
    </submittedName>
</protein>
<sequence>MTTASSFLLSTMEVPVVDDSMEMASPYHGPTEDFEIDIDVMEDQASNPDRDMTAADEYIGNSHGGSYGHEHSPDEDMVDDAAEPSMIDADDFRETNQNLEMQYEGGRTFEAEMLEDEYDEDIDAPVPEHEQGVPASVELSDTQNLTEKPSLNDKKSDSANGPVEPSSIETQAENLDGAQSGSQEYLEQAVDNSEEQQQNEESKATDLIHEYTEEVAAHHVEGEQADLGTAHDGSHQENPETSQKAENEGSHLGLTQTSFDQAQEAQVHSQEVPKVFDQPDKEVQQGHESAGHPPLHSVKVYYQDNEISLFPPREGDSTETFFLEDEGLAYESFGKLFEACREVLQDHINQSEVLVVDIDPLSIQITEDSRETGKVTLKQIVDVYLQLCHNDGIETSEALYLTLSTKLTTTAELSDLLLAASEGKGLSEIQPWEVYPEADGDSAEFDETAQEQSLGEPQDTPDDQDDQAQETGSTLDDQDVPNTEQAEPAAESAETVEAPGVAAAVHEADSKANATVDNESPRHESHYSEEQNTESTSTVEPLPPADVAEEQSAAGEATTDPYDGENVEDEYEYHEVEELGDTTHYGEEGAYVDAIELLDSEENVEGGDTGELTKELGEDYQDLALNYNEQQSPEDIAGNDALQDNEAALTDKSQTQRSSKETEPPLEGSSTPQPQEAPHLLDHSLGTAEEPDSTADNELDRVGDASEQGELEGGSELTSNLPANGDEAADLPFDDEDYLDLGFGVGQDGFEEDNIAASSLVSVKRTRDPEDELEFPDSPTPGAKRSRSS</sequence>
<dbReference type="Proteomes" id="UP001610446">
    <property type="component" value="Unassembled WGS sequence"/>
</dbReference>
<dbReference type="Pfam" id="PF10336">
    <property type="entry name" value="DUF2420"/>
    <property type="match status" value="1"/>
</dbReference>
<feature type="region of interest" description="Disordered" evidence="1">
    <location>
        <begin position="124"/>
        <end position="249"/>
    </location>
</feature>
<dbReference type="InterPro" id="IPR018822">
    <property type="entry name" value="UPF0646"/>
</dbReference>
<feature type="compositionally biased region" description="Acidic residues" evidence="1">
    <location>
        <begin position="596"/>
        <end position="605"/>
    </location>
</feature>
<feature type="compositionally biased region" description="Acidic residues" evidence="1">
    <location>
        <begin position="562"/>
        <end position="572"/>
    </location>
</feature>
<feature type="compositionally biased region" description="Polar residues" evidence="1">
    <location>
        <begin position="472"/>
        <end position="485"/>
    </location>
</feature>
<feature type="compositionally biased region" description="Basic and acidic residues" evidence="1">
    <location>
        <begin position="200"/>
        <end position="222"/>
    </location>
</feature>
<dbReference type="EMBL" id="JBFXLU010000020">
    <property type="protein sequence ID" value="KAL2853401.1"/>
    <property type="molecule type" value="Genomic_DNA"/>
</dbReference>
<feature type="compositionally biased region" description="Basic and acidic residues" evidence="1">
    <location>
        <begin position="232"/>
        <end position="249"/>
    </location>
</feature>
<feature type="compositionally biased region" description="Polar residues" evidence="1">
    <location>
        <begin position="167"/>
        <end position="185"/>
    </location>
</feature>
<evidence type="ECO:0000313" key="3">
    <source>
        <dbReference type="Proteomes" id="UP001610446"/>
    </source>
</evidence>
<gene>
    <name evidence="2" type="ORF">BJY01DRAFT_75125</name>
</gene>
<feature type="compositionally biased region" description="Basic and acidic residues" evidence="1">
    <location>
        <begin position="519"/>
        <end position="529"/>
    </location>
</feature>